<protein>
    <submittedName>
        <fullName evidence="1">Uncharacterized protein</fullName>
    </submittedName>
</protein>
<dbReference type="EMBL" id="PCMW01000049">
    <property type="protein sequence ID" value="PDS24031.1"/>
    <property type="molecule type" value="Genomic_DNA"/>
</dbReference>
<organism evidence="1 2">
    <name type="scientific">Flavobacterium branchiophilum</name>
    <dbReference type="NCBI Taxonomy" id="55197"/>
    <lineage>
        <taxon>Bacteria</taxon>
        <taxon>Pseudomonadati</taxon>
        <taxon>Bacteroidota</taxon>
        <taxon>Flavobacteriia</taxon>
        <taxon>Flavobacteriales</taxon>
        <taxon>Flavobacteriaceae</taxon>
        <taxon>Flavobacterium</taxon>
    </lineage>
</organism>
<comment type="caution">
    <text evidence="1">The sequence shown here is derived from an EMBL/GenBank/DDBJ whole genome shotgun (WGS) entry which is preliminary data.</text>
</comment>
<name>A0A2H3KQL7_9FLAO</name>
<dbReference type="RefSeq" id="WP_097554271.1">
    <property type="nucleotide sequence ID" value="NZ_PCMW01000049.1"/>
</dbReference>
<gene>
    <name evidence="1" type="ORF">B0A77_09425</name>
</gene>
<dbReference type="Proteomes" id="UP000220828">
    <property type="component" value="Unassembled WGS sequence"/>
</dbReference>
<evidence type="ECO:0000313" key="2">
    <source>
        <dbReference type="Proteomes" id="UP000220828"/>
    </source>
</evidence>
<accession>A0A2H3KQL7</accession>
<proteinExistence type="predicted"/>
<dbReference type="OrthoDB" id="1449127at2"/>
<reference evidence="1 2" key="1">
    <citation type="submission" date="2017-09" db="EMBL/GenBank/DDBJ databases">
        <title>Whole genomes of Flavobacteriaceae.</title>
        <authorList>
            <person name="Stine C."/>
            <person name="Li C."/>
            <person name="Tadesse D."/>
        </authorList>
    </citation>
    <scope>NUCLEOTIDE SEQUENCE [LARGE SCALE GENOMIC DNA]</scope>
    <source>
        <strain evidence="1 2">ATCC 35036</strain>
    </source>
</reference>
<dbReference type="InterPro" id="IPR024422">
    <property type="entry name" value="Protein_unknown_function_OB"/>
</dbReference>
<evidence type="ECO:0000313" key="1">
    <source>
        <dbReference type="EMBL" id="PDS24031.1"/>
    </source>
</evidence>
<dbReference type="Pfam" id="PF12869">
    <property type="entry name" value="tRNA_anti-like"/>
    <property type="match status" value="1"/>
</dbReference>
<sequence length="127" mass="14084">MKKFIFALVALVILAALGYYYMMFGGARNVATEKALYEVSAATLKEEFSKNTTQANTKYLEKPVAVTGMVVAFTNQTIQLEQGVNATFNSEILGISTNQKVTIKGRIVGYDELLEEVHLDQCELVHQ</sequence>
<dbReference type="AlphaFoldDB" id="A0A2H3KQL7"/>